<evidence type="ECO:0000256" key="1">
    <source>
        <dbReference type="SAM" id="MobiDB-lite"/>
    </source>
</evidence>
<organism evidence="2">
    <name type="scientific">uncultured Caudovirales phage</name>
    <dbReference type="NCBI Taxonomy" id="2100421"/>
    <lineage>
        <taxon>Viruses</taxon>
        <taxon>Duplodnaviria</taxon>
        <taxon>Heunggongvirae</taxon>
        <taxon>Uroviricota</taxon>
        <taxon>Caudoviricetes</taxon>
        <taxon>Peduoviridae</taxon>
        <taxon>Maltschvirus</taxon>
        <taxon>Maltschvirus maltsch</taxon>
    </lineage>
</organism>
<dbReference type="EMBL" id="LR796174">
    <property type="protein sequence ID" value="CAB4123511.1"/>
    <property type="molecule type" value="Genomic_DNA"/>
</dbReference>
<proteinExistence type="predicted"/>
<feature type="compositionally biased region" description="Low complexity" evidence="1">
    <location>
        <begin position="11"/>
        <end position="27"/>
    </location>
</feature>
<protein>
    <submittedName>
        <fullName evidence="2">Uncharacterized protein</fullName>
    </submittedName>
</protein>
<gene>
    <name evidence="2" type="ORF">UFOVP46_27</name>
</gene>
<name>A0A6J5KNT9_9CAUD</name>
<feature type="region of interest" description="Disordered" evidence="1">
    <location>
        <begin position="1"/>
        <end position="27"/>
    </location>
</feature>
<evidence type="ECO:0000313" key="2">
    <source>
        <dbReference type="EMBL" id="CAB4123511.1"/>
    </source>
</evidence>
<feature type="region of interest" description="Disordered" evidence="1">
    <location>
        <begin position="89"/>
        <end position="117"/>
    </location>
</feature>
<accession>A0A6J5KNT9</accession>
<sequence length="431" mass="46326">MAIPKVNPKLSPGRSSSSGKGSADVAAAQAKQTAPIYMLGGQPANQDLRTYDLYQNVIPSLTTVAVSAADKAKNERNAKNTTVKKKTLAKSASALAPSNAVKPPKNKAPKPLQKNAPSVKDAYFTSKANFLEAGAGLVRNNQPSKVAYASELWLDGIPNKGMIQTWMQGYNAAQGQDFGTKPTLGLYQNLTPHAFQFQYNPGSVEMTYAGTPQVDPIMEAMGLDKFHLVGTGVTQSTITIQLLINRMFDMKYYSDGNGIDVNTLAPGDFREAVNIKSVAGTLKQPEVEVYPGGNPDIKTQKAIYNMGTMYDIEYLLRTVLGFTTKSYLRSSFMADGGTADMGYIGATPVELHLGQNLRYLVFITGMNVNHVIFNDRMVPIFTNVSLQCSRLPDYAEATNTPGITQAQAASDTAKNAAALKAGARGRVAGTR</sequence>
<reference evidence="2" key="1">
    <citation type="submission" date="2020-04" db="EMBL/GenBank/DDBJ databases">
        <authorList>
            <person name="Chiriac C."/>
            <person name="Salcher M."/>
            <person name="Ghai R."/>
            <person name="Kavagutti S V."/>
        </authorList>
    </citation>
    <scope>NUCLEOTIDE SEQUENCE</scope>
</reference>